<feature type="binding site" evidence="8">
    <location>
        <position position="269"/>
    </location>
    <ligand>
        <name>Mg(2+)</name>
        <dbReference type="ChEBI" id="CHEBI:18420"/>
    </ligand>
</feature>
<comment type="catalytic activity">
    <reaction evidence="8">
        <text>L-tyrosyl-[protein] + UTP = O-(5'-uridylyl)-L-tyrosyl-[protein] + diphosphate</text>
        <dbReference type="Rhea" id="RHEA:83887"/>
        <dbReference type="Rhea" id="RHEA-COMP:10136"/>
        <dbReference type="Rhea" id="RHEA-COMP:20238"/>
        <dbReference type="ChEBI" id="CHEBI:33019"/>
        <dbReference type="ChEBI" id="CHEBI:46398"/>
        <dbReference type="ChEBI" id="CHEBI:46858"/>
        <dbReference type="ChEBI" id="CHEBI:90602"/>
    </reaction>
</comment>
<feature type="binding site" evidence="8">
    <location>
        <position position="191"/>
    </location>
    <ligand>
        <name>ATP</name>
        <dbReference type="ChEBI" id="CHEBI:30616"/>
    </ligand>
</feature>
<feature type="binding site" evidence="8">
    <location>
        <position position="101"/>
    </location>
    <ligand>
        <name>ATP</name>
        <dbReference type="ChEBI" id="CHEBI:30616"/>
    </ligand>
</feature>
<keyword evidence="10" id="KW-1185">Reference proteome</keyword>
<evidence type="ECO:0000313" key="9">
    <source>
        <dbReference type="EMBL" id="MFD2791135.1"/>
    </source>
</evidence>
<dbReference type="Proteomes" id="UP001597532">
    <property type="component" value="Unassembled WGS sequence"/>
</dbReference>
<feature type="binding site" evidence="8">
    <location>
        <position position="133"/>
    </location>
    <ligand>
        <name>ATP</name>
        <dbReference type="ChEBI" id="CHEBI:30616"/>
    </ligand>
</feature>
<dbReference type="InterPro" id="IPR003846">
    <property type="entry name" value="SelO"/>
</dbReference>
<name>A0ABW5VLF3_9FLAO</name>
<keyword evidence="7 8" id="KW-0460">Magnesium</keyword>
<gene>
    <name evidence="8" type="primary">ydiU</name>
    <name evidence="8" type="synonym">selO</name>
    <name evidence="9" type="ORF">ACFS1K_15270</name>
</gene>
<protein>
    <recommendedName>
        <fullName evidence="8">Protein nucleotidyltransferase YdiU</fullName>
        <ecNumber evidence="8">2.7.7.-</ecNumber>
    </recommendedName>
    <alternativeName>
        <fullName evidence="8">Protein adenylyltransferase YdiU</fullName>
        <ecNumber evidence="8">2.7.7.108</ecNumber>
    </alternativeName>
    <alternativeName>
        <fullName evidence="8">Protein uridylyltransferase YdiU</fullName>
        <ecNumber evidence="8">2.7.7.-</ecNumber>
    </alternativeName>
</protein>
<keyword evidence="2 8" id="KW-0808">Transferase</keyword>
<proteinExistence type="inferred from homology"/>
<feature type="binding site" evidence="8">
    <location>
        <position position="99"/>
    </location>
    <ligand>
        <name>ATP</name>
        <dbReference type="ChEBI" id="CHEBI:30616"/>
    </ligand>
</feature>
<dbReference type="PANTHER" id="PTHR32057">
    <property type="entry name" value="PROTEIN ADENYLYLTRANSFERASE SELO, MITOCHONDRIAL"/>
    <property type="match status" value="1"/>
</dbReference>
<comment type="catalytic activity">
    <reaction evidence="8">
        <text>L-histidyl-[protein] + UTP = N(tele)-(5'-uridylyl)-L-histidyl-[protein] + diphosphate</text>
        <dbReference type="Rhea" id="RHEA:83891"/>
        <dbReference type="Rhea" id="RHEA-COMP:9745"/>
        <dbReference type="Rhea" id="RHEA-COMP:20239"/>
        <dbReference type="ChEBI" id="CHEBI:29979"/>
        <dbReference type="ChEBI" id="CHEBI:33019"/>
        <dbReference type="ChEBI" id="CHEBI:46398"/>
        <dbReference type="ChEBI" id="CHEBI:233474"/>
    </reaction>
</comment>
<evidence type="ECO:0000313" key="10">
    <source>
        <dbReference type="Proteomes" id="UP001597532"/>
    </source>
</evidence>
<feature type="binding site" evidence="8">
    <location>
        <position position="102"/>
    </location>
    <ligand>
        <name>ATP</name>
        <dbReference type="ChEBI" id="CHEBI:30616"/>
    </ligand>
</feature>
<feature type="active site" description="Proton acceptor" evidence="8">
    <location>
        <position position="268"/>
    </location>
</feature>
<comment type="catalytic activity">
    <reaction evidence="8">
        <text>L-seryl-[protein] + ATP = 3-O-(5'-adenylyl)-L-seryl-[protein] + diphosphate</text>
        <dbReference type="Rhea" id="RHEA:58120"/>
        <dbReference type="Rhea" id="RHEA-COMP:9863"/>
        <dbReference type="Rhea" id="RHEA-COMP:15073"/>
        <dbReference type="ChEBI" id="CHEBI:29999"/>
        <dbReference type="ChEBI" id="CHEBI:30616"/>
        <dbReference type="ChEBI" id="CHEBI:33019"/>
        <dbReference type="ChEBI" id="CHEBI:142516"/>
        <dbReference type="EC" id="2.7.7.108"/>
    </reaction>
</comment>
<dbReference type="EC" id="2.7.7.108" evidence="8"/>
<evidence type="ECO:0000256" key="7">
    <source>
        <dbReference type="ARBA" id="ARBA00022842"/>
    </source>
</evidence>
<feature type="binding site" evidence="8">
    <location>
        <position position="134"/>
    </location>
    <ligand>
        <name>ATP</name>
        <dbReference type="ChEBI" id="CHEBI:30616"/>
    </ligand>
</feature>
<keyword evidence="6 8" id="KW-0067">ATP-binding</keyword>
<comment type="caution">
    <text evidence="9">The sequence shown here is derived from an EMBL/GenBank/DDBJ whole genome shotgun (WGS) entry which is preliminary data.</text>
</comment>
<keyword evidence="5 8" id="KW-0547">Nucleotide-binding</keyword>
<keyword evidence="8" id="KW-0464">Manganese</keyword>
<evidence type="ECO:0000256" key="6">
    <source>
        <dbReference type="ARBA" id="ARBA00022840"/>
    </source>
</evidence>
<feature type="binding site" evidence="8">
    <location>
        <position position="278"/>
    </location>
    <ligand>
        <name>ATP</name>
        <dbReference type="ChEBI" id="CHEBI:30616"/>
    </ligand>
</feature>
<dbReference type="EC" id="2.7.7.-" evidence="8"/>
<dbReference type="EMBL" id="JBHUOK010000032">
    <property type="protein sequence ID" value="MFD2791135.1"/>
    <property type="molecule type" value="Genomic_DNA"/>
</dbReference>
<organism evidence="9 10">
    <name type="scientific">Arenibacter antarcticus</name>
    <dbReference type="NCBI Taxonomy" id="2040469"/>
    <lineage>
        <taxon>Bacteria</taxon>
        <taxon>Pseudomonadati</taxon>
        <taxon>Bacteroidota</taxon>
        <taxon>Flavobacteriia</taxon>
        <taxon>Flavobacteriales</taxon>
        <taxon>Flavobacteriaceae</taxon>
        <taxon>Arenibacter</taxon>
    </lineage>
</organism>
<evidence type="ECO:0000256" key="5">
    <source>
        <dbReference type="ARBA" id="ARBA00022741"/>
    </source>
</evidence>
<keyword evidence="3 8" id="KW-0548">Nucleotidyltransferase</keyword>
<sequence>MKFNIKDTITKELPADPILENFRRPVRECFSYVSPKKTSQPILVHASHVLAKELGISEEYLHSEEFLKVFSGNSILPNTHPYAMCYGGHQFGNWAGQLGDGRAINLFEIEHNDKLWALQLKGAGETPYSRNADGLAVLRSSIREYLCSEAMYHLGVPTTRALSLCKTGDKVLRDILYTGHPEYEKGAVVCRVSPSFLRFGNFEILMARDDKATLKILTDYTIKQFFPQIQAGTKEGYIQFFQEVTNRTLKMLIHWQRVGFVHGVMNTDNMSILGLTIDYGPYGWLEGYDEGWTPNTTDSREKRYRYGNQINIGLWNLYRLASSLFPLVEEIAPLEAILEGYRDAYTQQYQEMMKSKIGLYSEDSSDIELINTLEENLQMTETDMTIFFRNLSSIDKEAVITDDFLAPVMDAFYNPEELDESIRETWKQWFEAYVSRLQKEYISNLERQEKMNAVNPKYVLRNYMAQLAIDAADKGDYSVLEEMYQLILDPYGEQKDAEKWFAKRPDWARNKIGCSMLSCSS</sequence>
<evidence type="ECO:0000256" key="3">
    <source>
        <dbReference type="ARBA" id="ARBA00022695"/>
    </source>
</evidence>
<comment type="function">
    <text evidence="8">Nucleotidyltransferase involved in the post-translational modification of proteins. It can catalyze the addition of adenosine monophosphate (AMP) or uridine monophosphate (UMP) to a protein, resulting in modifications known as AMPylation and UMPylation.</text>
</comment>
<evidence type="ECO:0000256" key="1">
    <source>
        <dbReference type="ARBA" id="ARBA00009747"/>
    </source>
</evidence>
<feature type="binding site" evidence="8">
    <location>
        <position position="121"/>
    </location>
    <ligand>
        <name>ATP</name>
        <dbReference type="ChEBI" id="CHEBI:30616"/>
    </ligand>
</feature>
<evidence type="ECO:0000256" key="2">
    <source>
        <dbReference type="ARBA" id="ARBA00022679"/>
    </source>
</evidence>
<feature type="binding site" evidence="8">
    <location>
        <position position="278"/>
    </location>
    <ligand>
        <name>Mg(2+)</name>
        <dbReference type="ChEBI" id="CHEBI:18420"/>
    </ligand>
</feature>
<comment type="cofactor">
    <cofactor evidence="8">
        <name>Mg(2+)</name>
        <dbReference type="ChEBI" id="CHEBI:18420"/>
    </cofactor>
    <cofactor evidence="8">
        <name>Mn(2+)</name>
        <dbReference type="ChEBI" id="CHEBI:29035"/>
    </cofactor>
</comment>
<comment type="catalytic activity">
    <reaction evidence="8">
        <text>L-threonyl-[protein] + ATP = 3-O-(5'-adenylyl)-L-threonyl-[protein] + diphosphate</text>
        <dbReference type="Rhea" id="RHEA:54292"/>
        <dbReference type="Rhea" id="RHEA-COMP:11060"/>
        <dbReference type="Rhea" id="RHEA-COMP:13847"/>
        <dbReference type="ChEBI" id="CHEBI:30013"/>
        <dbReference type="ChEBI" id="CHEBI:30616"/>
        <dbReference type="ChEBI" id="CHEBI:33019"/>
        <dbReference type="ChEBI" id="CHEBI:138113"/>
        <dbReference type="EC" id="2.7.7.108"/>
    </reaction>
</comment>
<accession>A0ABW5VLF3</accession>
<comment type="catalytic activity">
    <reaction evidence="8">
        <text>L-tyrosyl-[protein] + ATP = O-(5'-adenylyl)-L-tyrosyl-[protein] + diphosphate</text>
        <dbReference type="Rhea" id="RHEA:54288"/>
        <dbReference type="Rhea" id="RHEA-COMP:10136"/>
        <dbReference type="Rhea" id="RHEA-COMP:13846"/>
        <dbReference type="ChEBI" id="CHEBI:30616"/>
        <dbReference type="ChEBI" id="CHEBI:33019"/>
        <dbReference type="ChEBI" id="CHEBI:46858"/>
        <dbReference type="ChEBI" id="CHEBI:83624"/>
        <dbReference type="EC" id="2.7.7.108"/>
    </reaction>
</comment>
<comment type="catalytic activity">
    <reaction evidence="8">
        <text>L-seryl-[protein] + UTP = O-(5'-uridylyl)-L-seryl-[protein] + diphosphate</text>
        <dbReference type="Rhea" id="RHEA:64604"/>
        <dbReference type="Rhea" id="RHEA-COMP:9863"/>
        <dbReference type="Rhea" id="RHEA-COMP:16635"/>
        <dbReference type="ChEBI" id="CHEBI:29999"/>
        <dbReference type="ChEBI" id="CHEBI:33019"/>
        <dbReference type="ChEBI" id="CHEBI:46398"/>
        <dbReference type="ChEBI" id="CHEBI:156051"/>
    </reaction>
</comment>
<dbReference type="PANTHER" id="PTHR32057:SF14">
    <property type="entry name" value="PROTEIN ADENYLYLTRANSFERASE SELO, MITOCHONDRIAL"/>
    <property type="match status" value="1"/>
</dbReference>
<evidence type="ECO:0000256" key="8">
    <source>
        <dbReference type="HAMAP-Rule" id="MF_00692"/>
    </source>
</evidence>
<feature type="binding site" evidence="8">
    <location>
        <position position="198"/>
    </location>
    <ligand>
        <name>ATP</name>
        <dbReference type="ChEBI" id="CHEBI:30616"/>
    </ligand>
</feature>
<dbReference type="NCBIfam" id="NF000658">
    <property type="entry name" value="PRK00029.1"/>
    <property type="match status" value="1"/>
</dbReference>
<dbReference type="RefSeq" id="WP_251806339.1">
    <property type="nucleotide sequence ID" value="NZ_CP166679.1"/>
</dbReference>
<comment type="similarity">
    <text evidence="1 8">Belongs to the SELO family.</text>
</comment>
<dbReference type="Pfam" id="PF02696">
    <property type="entry name" value="SelO"/>
    <property type="match status" value="1"/>
</dbReference>
<reference evidence="10" key="1">
    <citation type="journal article" date="2019" name="Int. J. Syst. Evol. Microbiol.">
        <title>The Global Catalogue of Microorganisms (GCM) 10K type strain sequencing project: providing services to taxonomists for standard genome sequencing and annotation.</title>
        <authorList>
            <consortium name="The Broad Institute Genomics Platform"/>
            <consortium name="The Broad Institute Genome Sequencing Center for Infectious Disease"/>
            <person name="Wu L."/>
            <person name="Ma J."/>
        </authorList>
    </citation>
    <scope>NUCLEOTIDE SEQUENCE [LARGE SCALE GENOMIC DNA]</scope>
    <source>
        <strain evidence="10">KCTC 52924</strain>
    </source>
</reference>
<evidence type="ECO:0000256" key="4">
    <source>
        <dbReference type="ARBA" id="ARBA00022723"/>
    </source>
</evidence>
<keyword evidence="4 8" id="KW-0479">Metal-binding</keyword>
<dbReference type="HAMAP" id="MF_00692">
    <property type="entry name" value="SelO"/>
    <property type="match status" value="1"/>
</dbReference>